<sequence>MPSSDTTPQVAIVSESKAKPRLTVALRATLVRELSRMRRRRGEVLNPLVFYALAISLFPLGISPEADLLTAIAPGLLWVMALFATLLSLDGLFRSDFDDGSLEQMMLSPQPLAALSVTKVAAHWLLTGVPLAVMAPLLGVMLALPLHSYGVLMVSLALGSASLSLIGGIGAALTVGLPRGGVLLSLLVLPLYIPVLIFGSGAVQAAVVGDAVLPHLAMLGALLAAALIFAPWAIAASLRISING</sequence>
<dbReference type="RefSeq" id="WP_422821916.1">
    <property type="nucleotide sequence ID" value="NZ_FNII01000007.1"/>
</dbReference>
<dbReference type="InterPro" id="IPR003544">
    <property type="entry name" value="Cyt_c_biogenesis_CcmB"/>
</dbReference>
<dbReference type="PIRSF" id="PIRSF002764">
    <property type="entry name" value="CcmB"/>
    <property type="match status" value="1"/>
</dbReference>
<evidence type="ECO:0000256" key="11">
    <source>
        <dbReference type="ARBA" id="ARBA00023136"/>
    </source>
</evidence>
<keyword evidence="7 12" id="KW-0997">Cell inner membrane</keyword>
<keyword evidence="11 12" id="KW-0472">Membrane</keyword>
<feature type="transmembrane region" description="Helical" evidence="13">
    <location>
        <begin position="215"/>
        <end position="238"/>
    </location>
</feature>
<feature type="transmembrane region" description="Helical" evidence="13">
    <location>
        <begin position="124"/>
        <end position="144"/>
    </location>
</feature>
<evidence type="ECO:0000256" key="2">
    <source>
        <dbReference type="ARBA" id="ARBA00004429"/>
    </source>
</evidence>
<dbReference type="InterPro" id="IPR026031">
    <property type="entry name" value="Cyt_c_CcmB_bac"/>
</dbReference>
<evidence type="ECO:0000313" key="14">
    <source>
        <dbReference type="EMBL" id="SDN66666.1"/>
    </source>
</evidence>
<dbReference type="Pfam" id="PF03379">
    <property type="entry name" value="CcmB"/>
    <property type="match status" value="1"/>
</dbReference>
<feature type="transmembrane region" description="Helical" evidence="13">
    <location>
        <begin position="182"/>
        <end position="203"/>
    </location>
</feature>
<reference evidence="15" key="1">
    <citation type="submission" date="2016-10" db="EMBL/GenBank/DDBJ databases">
        <authorList>
            <person name="Varghese N."/>
            <person name="Submissions S."/>
        </authorList>
    </citation>
    <scope>NUCLEOTIDE SEQUENCE [LARGE SCALE GENOMIC DNA]</scope>
    <source>
        <strain evidence="15">CGMCC 1.6494</strain>
    </source>
</reference>
<dbReference type="STRING" id="416873.SAMN04487951_10723"/>
<accession>A0A1H0D9N2</accession>
<proteinExistence type="inferred from homology"/>
<dbReference type="EMBL" id="FNII01000007">
    <property type="protein sequence ID" value="SDN66666.1"/>
    <property type="molecule type" value="Genomic_DNA"/>
</dbReference>
<evidence type="ECO:0000256" key="12">
    <source>
        <dbReference type="PIRNR" id="PIRNR002764"/>
    </source>
</evidence>
<dbReference type="GO" id="GO:0017004">
    <property type="term" value="P:cytochrome complex assembly"/>
    <property type="evidence" value="ECO:0007669"/>
    <property type="project" value="UniProtKB-KW"/>
</dbReference>
<feature type="transmembrane region" description="Helical" evidence="13">
    <location>
        <begin position="68"/>
        <end position="89"/>
    </location>
</feature>
<gene>
    <name evidence="14" type="ORF">SAMN04487951_10723</name>
</gene>
<evidence type="ECO:0000256" key="9">
    <source>
        <dbReference type="ARBA" id="ARBA00022748"/>
    </source>
</evidence>
<organism evidence="14 15">
    <name type="scientific">Vreelandella arcis</name>
    <dbReference type="NCBI Taxonomy" id="416873"/>
    <lineage>
        <taxon>Bacteria</taxon>
        <taxon>Pseudomonadati</taxon>
        <taxon>Pseudomonadota</taxon>
        <taxon>Gammaproteobacteria</taxon>
        <taxon>Oceanospirillales</taxon>
        <taxon>Halomonadaceae</taxon>
        <taxon>Vreelandella</taxon>
    </lineage>
</organism>
<comment type="function">
    <text evidence="1 12">Required for the export of heme to the periplasm for the biogenesis of c-type cytochromes.</text>
</comment>
<evidence type="ECO:0000256" key="3">
    <source>
        <dbReference type="ARBA" id="ARBA00010544"/>
    </source>
</evidence>
<dbReference type="PANTHER" id="PTHR30070:SF1">
    <property type="entry name" value="CYTOCHROME C BIOGENESIS B-RELATED"/>
    <property type="match status" value="1"/>
</dbReference>
<dbReference type="AlphaFoldDB" id="A0A1H0D9N2"/>
<keyword evidence="15" id="KW-1185">Reference proteome</keyword>
<evidence type="ECO:0000256" key="6">
    <source>
        <dbReference type="ARBA" id="ARBA00022475"/>
    </source>
</evidence>
<evidence type="ECO:0000256" key="4">
    <source>
        <dbReference type="ARBA" id="ARBA00016452"/>
    </source>
</evidence>
<evidence type="ECO:0000256" key="7">
    <source>
        <dbReference type="ARBA" id="ARBA00022519"/>
    </source>
</evidence>
<evidence type="ECO:0000313" key="15">
    <source>
        <dbReference type="Proteomes" id="UP000199677"/>
    </source>
</evidence>
<keyword evidence="5 12" id="KW-0813">Transport</keyword>
<feature type="transmembrane region" description="Helical" evidence="13">
    <location>
        <begin position="150"/>
        <end position="175"/>
    </location>
</feature>
<dbReference type="GO" id="GO:0005886">
    <property type="term" value="C:plasma membrane"/>
    <property type="evidence" value="ECO:0007669"/>
    <property type="project" value="UniProtKB-SubCell"/>
</dbReference>
<comment type="subcellular location">
    <subcellularLocation>
        <location evidence="2">Cell inner membrane</location>
        <topology evidence="2">Multi-pass membrane protein</topology>
    </subcellularLocation>
</comment>
<protein>
    <recommendedName>
        <fullName evidence="4 12">Heme exporter protein B</fullName>
    </recommendedName>
</protein>
<dbReference type="GO" id="GO:0015232">
    <property type="term" value="F:heme transmembrane transporter activity"/>
    <property type="evidence" value="ECO:0007669"/>
    <property type="project" value="InterPro"/>
</dbReference>
<dbReference type="GO" id="GO:1903607">
    <property type="term" value="P:cytochrome c biosynthetic process"/>
    <property type="evidence" value="ECO:0007669"/>
    <property type="project" value="TreeGrafter"/>
</dbReference>
<keyword evidence="10 13" id="KW-1133">Transmembrane helix</keyword>
<dbReference type="NCBIfam" id="TIGR01190">
    <property type="entry name" value="ccmB"/>
    <property type="match status" value="1"/>
</dbReference>
<dbReference type="Proteomes" id="UP000199677">
    <property type="component" value="Unassembled WGS sequence"/>
</dbReference>
<name>A0A1H0D9N2_9GAMM</name>
<feature type="transmembrane region" description="Helical" evidence="13">
    <location>
        <begin position="44"/>
        <end position="62"/>
    </location>
</feature>
<evidence type="ECO:0000256" key="8">
    <source>
        <dbReference type="ARBA" id="ARBA00022692"/>
    </source>
</evidence>
<evidence type="ECO:0000256" key="10">
    <source>
        <dbReference type="ARBA" id="ARBA00022989"/>
    </source>
</evidence>
<dbReference type="PANTHER" id="PTHR30070">
    <property type="entry name" value="HEME EXPORTER PROTEIN B"/>
    <property type="match status" value="1"/>
</dbReference>
<keyword evidence="8 13" id="KW-0812">Transmembrane</keyword>
<evidence type="ECO:0000256" key="5">
    <source>
        <dbReference type="ARBA" id="ARBA00022448"/>
    </source>
</evidence>
<keyword evidence="6 12" id="KW-1003">Cell membrane</keyword>
<comment type="similarity">
    <text evidence="3 12">Belongs to the CcmB/CycW/HelB family.</text>
</comment>
<evidence type="ECO:0000256" key="13">
    <source>
        <dbReference type="SAM" id="Phobius"/>
    </source>
</evidence>
<evidence type="ECO:0000256" key="1">
    <source>
        <dbReference type="ARBA" id="ARBA00002442"/>
    </source>
</evidence>
<keyword evidence="9 12" id="KW-0201">Cytochrome c-type biogenesis</keyword>
<dbReference type="PRINTS" id="PR01414">
    <property type="entry name" value="CCMBBIOGNSIS"/>
</dbReference>